<dbReference type="Gramene" id="PUZ37206">
    <property type="protein sequence ID" value="PUZ37206"/>
    <property type="gene ID" value="GQ55_9G100300"/>
</dbReference>
<dbReference type="PROSITE" id="PS51257">
    <property type="entry name" value="PROKAR_LIPOPROTEIN"/>
    <property type="match status" value="1"/>
</dbReference>
<dbReference type="AlphaFoldDB" id="A0A2T7C1J9"/>
<reference evidence="1 2" key="1">
    <citation type="submission" date="2018-04" db="EMBL/GenBank/DDBJ databases">
        <title>WGS assembly of Panicum hallii var. hallii HAL2.</title>
        <authorList>
            <person name="Lovell J."/>
            <person name="Jenkins J."/>
            <person name="Lowry D."/>
            <person name="Mamidi S."/>
            <person name="Sreedasyam A."/>
            <person name="Weng X."/>
            <person name="Barry K."/>
            <person name="Bonette J."/>
            <person name="Campitelli B."/>
            <person name="Daum C."/>
            <person name="Gordon S."/>
            <person name="Gould B."/>
            <person name="Lipzen A."/>
            <person name="MacQueen A."/>
            <person name="Palacio-Mejia J."/>
            <person name="Plott C."/>
            <person name="Shakirov E."/>
            <person name="Shu S."/>
            <person name="Yoshinaga Y."/>
            <person name="Zane M."/>
            <person name="Rokhsar D."/>
            <person name="Grimwood J."/>
            <person name="Schmutz J."/>
            <person name="Juenger T."/>
        </authorList>
    </citation>
    <scope>NUCLEOTIDE SEQUENCE [LARGE SCALE GENOMIC DNA]</scope>
    <source>
        <strain evidence="2">cv. HAL2</strain>
    </source>
</reference>
<name>A0A2T7C1J9_9POAL</name>
<organism evidence="1 2">
    <name type="scientific">Panicum hallii var. hallii</name>
    <dbReference type="NCBI Taxonomy" id="1504633"/>
    <lineage>
        <taxon>Eukaryota</taxon>
        <taxon>Viridiplantae</taxon>
        <taxon>Streptophyta</taxon>
        <taxon>Embryophyta</taxon>
        <taxon>Tracheophyta</taxon>
        <taxon>Spermatophyta</taxon>
        <taxon>Magnoliopsida</taxon>
        <taxon>Liliopsida</taxon>
        <taxon>Poales</taxon>
        <taxon>Poaceae</taxon>
        <taxon>PACMAD clade</taxon>
        <taxon>Panicoideae</taxon>
        <taxon>Panicodae</taxon>
        <taxon>Paniceae</taxon>
        <taxon>Panicinae</taxon>
        <taxon>Panicum</taxon>
        <taxon>Panicum sect. Panicum</taxon>
    </lineage>
</organism>
<proteinExistence type="predicted"/>
<protein>
    <submittedName>
        <fullName evidence="1">Uncharacterized protein</fullName>
    </submittedName>
</protein>
<sequence length="58" mass="6180">MAAVTSRLREGNVSARPISGVLSWVNSGSAACGFDSSHLSLQQYYYRRLQSSAFPAAG</sequence>
<accession>A0A2T7C1J9</accession>
<evidence type="ECO:0000313" key="2">
    <source>
        <dbReference type="Proteomes" id="UP000244336"/>
    </source>
</evidence>
<dbReference type="EMBL" id="CM009757">
    <property type="protein sequence ID" value="PUZ37206.1"/>
    <property type="molecule type" value="Genomic_DNA"/>
</dbReference>
<gene>
    <name evidence="1" type="ORF">GQ55_9G100300</name>
</gene>
<dbReference type="Proteomes" id="UP000244336">
    <property type="component" value="Chromosome 9"/>
</dbReference>
<evidence type="ECO:0000313" key="1">
    <source>
        <dbReference type="EMBL" id="PUZ37206.1"/>
    </source>
</evidence>
<keyword evidence="2" id="KW-1185">Reference proteome</keyword>